<dbReference type="AlphaFoldDB" id="A0A926IAP3"/>
<comment type="similarity">
    <text evidence="1">Belongs to the MecA family.</text>
</comment>
<evidence type="ECO:0000256" key="1">
    <source>
        <dbReference type="ARBA" id="ARBA00005397"/>
    </source>
</evidence>
<name>A0A926IAP3_9FIRM</name>
<dbReference type="Gene3D" id="3.30.70.1950">
    <property type="match status" value="1"/>
</dbReference>
<evidence type="ECO:0000313" key="3">
    <source>
        <dbReference type="Proteomes" id="UP000660861"/>
    </source>
</evidence>
<dbReference type="InterPro" id="IPR038471">
    <property type="entry name" value="MecA_C_sf"/>
</dbReference>
<accession>A0A926IAP3</accession>
<comment type="caution">
    <text evidence="2">The sequence shown here is derived from an EMBL/GenBank/DDBJ whole genome shotgun (WGS) entry which is preliminary data.</text>
</comment>
<dbReference type="EMBL" id="JACRTC010000003">
    <property type="protein sequence ID" value="MBC8570421.1"/>
    <property type="molecule type" value="Genomic_DNA"/>
</dbReference>
<protein>
    <submittedName>
        <fullName evidence="2">Adaptor protein MecA</fullName>
    </submittedName>
</protein>
<dbReference type="InterPro" id="IPR008681">
    <property type="entry name" value="Neg-reg_MecA"/>
</dbReference>
<sequence length="193" mass="21667">MNIQLISKNKLKVTLSGEDLKGLGISYDSLDYSDPHTKEVLLHILGKAKTQAGFAPGRQKLFIEVYPSSQNGCVIYFTPLFDKNPAIRRYRVKRSIGEPAVYRFGKIDTVIDASVRLFQLMGHRIFKSSLYRMGRAYYLAIYPLDGISGKTAGFLSEYAPLAGRGHLLVSYLQEHGHAIVEDRAIDTLSYYLA</sequence>
<dbReference type="Pfam" id="PF05389">
    <property type="entry name" value="MecA"/>
    <property type="match status" value="2"/>
</dbReference>
<organism evidence="2 3">
    <name type="scientific">Zongyangia hominis</name>
    <dbReference type="NCBI Taxonomy" id="2763677"/>
    <lineage>
        <taxon>Bacteria</taxon>
        <taxon>Bacillati</taxon>
        <taxon>Bacillota</taxon>
        <taxon>Clostridia</taxon>
        <taxon>Eubacteriales</taxon>
        <taxon>Oscillospiraceae</taxon>
        <taxon>Zongyangia</taxon>
    </lineage>
</organism>
<proteinExistence type="inferred from homology"/>
<dbReference type="Proteomes" id="UP000660861">
    <property type="component" value="Unassembled WGS sequence"/>
</dbReference>
<reference evidence="2" key="1">
    <citation type="submission" date="2020-08" db="EMBL/GenBank/DDBJ databases">
        <title>Genome public.</title>
        <authorList>
            <person name="Liu C."/>
            <person name="Sun Q."/>
        </authorList>
    </citation>
    <scope>NUCLEOTIDE SEQUENCE</scope>
    <source>
        <strain evidence="2">NSJ-54</strain>
    </source>
</reference>
<keyword evidence="3" id="KW-1185">Reference proteome</keyword>
<evidence type="ECO:0000313" key="2">
    <source>
        <dbReference type="EMBL" id="MBC8570421.1"/>
    </source>
</evidence>
<dbReference type="RefSeq" id="WP_262397517.1">
    <property type="nucleotide sequence ID" value="NZ_JACRTC010000003.1"/>
</dbReference>
<gene>
    <name evidence="2" type="ORF">H8709_06205</name>
</gene>